<keyword evidence="10 13" id="KW-0408">Iron</keyword>
<gene>
    <name evidence="16" type="ORF">A0H81_13109</name>
</gene>
<evidence type="ECO:0000256" key="4">
    <source>
        <dbReference type="ARBA" id="ARBA00010617"/>
    </source>
</evidence>
<feature type="chain" id="PRO_5008888788" evidence="15">
    <location>
        <begin position="25"/>
        <end position="467"/>
    </location>
</feature>
<dbReference type="InterPro" id="IPR002401">
    <property type="entry name" value="Cyt_P450_E_grp-I"/>
</dbReference>
<dbReference type="PROSITE" id="PS00086">
    <property type="entry name" value="CYTOCHROME_P450"/>
    <property type="match status" value="1"/>
</dbReference>
<dbReference type="PRINTS" id="PR00385">
    <property type="entry name" value="P450"/>
</dbReference>
<evidence type="ECO:0000256" key="12">
    <source>
        <dbReference type="ARBA" id="ARBA00023136"/>
    </source>
</evidence>
<keyword evidence="6" id="KW-0812">Transmembrane</keyword>
<keyword evidence="17" id="KW-1185">Reference proteome</keyword>
<name>A0A1C7LV42_GRIFR</name>
<keyword evidence="8" id="KW-1133">Transmembrane helix</keyword>
<dbReference type="GO" id="GO:0004497">
    <property type="term" value="F:monooxygenase activity"/>
    <property type="evidence" value="ECO:0007669"/>
    <property type="project" value="UniProtKB-KW"/>
</dbReference>
<evidence type="ECO:0000256" key="9">
    <source>
        <dbReference type="ARBA" id="ARBA00023002"/>
    </source>
</evidence>
<keyword evidence="7 13" id="KW-0479">Metal-binding</keyword>
<dbReference type="SUPFAM" id="SSF48264">
    <property type="entry name" value="Cytochrome P450"/>
    <property type="match status" value="1"/>
</dbReference>
<comment type="caution">
    <text evidence="16">The sequence shown here is derived from an EMBL/GenBank/DDBJ whole genome shotgun (WGS) entry which is preliminary data.</text>
</comment>
<keyword evidence="15" id="KW-0732">Signal</keyword>
<evidence type="ECO:0000256" key="5">
    <source>
        <dbReference type="ARBA" id="ARBA00022617"/>
    </source>
</evidence>
<dbReference type="PANTHER" id="PTHR46300">
    <property type="entry name" value="P450, PUTATIVE (EUROFUNG)-RELATED-RELATED"/>
    <property type="match status" value="1"/>
</dbReference>
<evidence type="ECO:0000256" key="14">
    <source>
        <dbReference type="RuleBase" id="RU000461"/>
    </source>
</evidence>
<dbReference type="Proteomes" id="UP000092993">
    <property type="component" value="Unassembled WGS sequence"/>
</dbReference>
<evidence type="ECO:0000313" key="16">
    <source>
        <dbReference type="EMBL" id="OBZ66704.1"/>
    </source>
</evidence>
<dbReference type="InterPro" id="IPR050364">
    <property type="entry name" value="Cytochrome_P450_fung"/>
</dbReference>
<dbReference type="AlphaFoldDB" id="A0A1C7LV42"/>
<evidence type="ECO:0000256" key="1">
    <source>
        <dbReference type="ARBA" id="ARBA00001971"/>
    </source>
</evidence>
<reference evidence="16 17" key="1">
    <citation type="submission" date="2016-03" db="EMBL/GenBank/DDBJ databases">
        <title>Whole genome sequencing of Grifola frondosa 9006-11.</title>
        <authorList>
            <person name="Min B."/>
            <person name="Park H."/>
            <person name="Kim J.-G."/>
            <person name="Cho H."/>
            <person name="Oh Y.-L."/>
            <person name="Kong W.-S."/>
            <person name="Choi I.-G."/>
        </authorList>
    </citation>
    <scope>NUCLEOTIDE SEQUENCE [LARGE SCALE GENOMIC DNA]</scope>
    <source>
        <strain evidence="16 17">9006-11</strain>
    </source>
</reference>
<dbReference type="InterPro" id="IPR017972">
    <property type="entry name" value="Cyt_P450_CS"/>
</dbReference>
<accession>A0A1C7LV42</accession>
<dbReference type="CDD" id="cd11065">
    <property type="entry name" value="CYP64-like"/>
    <property type="match status" value="1"/>
</dbReference>
<comment type="similarity">
    <text evidence="4 14">Belongs to the cytochrome P450 family.</text>
</comment>
<feature type="signal peptide" evidence="15">
    <location>
        <begin position="1"/>
        <end position="24"/>
    </location>
</feature>
<dbReference type="GO" id="GO:0016705">
    <property type="term" value="F:oxidoreductase activity, acting on paired donors, with incorporation or reduction of molecular oxygen"/>
    <property type="evidence" value="ECO:0007669"/>
    <property type="project" value="InterPro"/>
</dbReference>
<keyword evidence="5 13" id="KW-0349">Heme</keyword>
<keyword evidence="12" id="KW-0472">Membrane</keyword>
<evidence type="ECO:0000256" key="15">
    <source>
        <dbReference type="SAM" id="SignalP"/>
    </source>
</evidence>
<dbReference type="InterPro" id="IPR001128">
    <property type="entry name" value="Cyt_P450"/>
</dbReference>
<dbReference type="GO" id="GO:0005506">
    <property type="term" value="F:iron ion binding"/>
    <property type="evidence" value="ECO:0007669"/>
    <property type="project" value="InterPro"/>
</dbReference>
<dbReference type="OMA" id="HTDPTQW"/>
<dbReference type="Gene3D" id="1.10.630.10">
    <property type="entry name" value="Cytochrome P450"/>
    <property type="match status" value="1"/>
</dbReference>
<proteinExistence type="inferred from homology"/>
<evidence type="ECO:0000256" key="6">
    <source>
        <dbReference type="ARBA" id="ARBA00022692"/>
    </source>
</evidence>
<evidence type="ECO:0000256" key="3">
    <source>
        <dbReference type="ARBA" id="ARBA00005179"/>
    </source>
</evidence>
<evidence type="ECO:0000313" key="17">
    <source>
        <dbReference type="Proteomes" id="UP000092993"/>
    </source>
</evidence>
<evidence type="ECO:0000256" key="10">
    <source>
        <dbReference type="ARBA" id="ARBA00023004"/>
    </source>
</evidence>
<dbReference type="InterPro" id="IPR036396">
    <property type="entry name" value="Cyt_P450_sf"/>
</dbReference>
<dbReference type="PRINTS" id="PR00463">
    <property type="entry name" value="EP450I"/>
</dbReference>
<dbReference type="GO" id="GO:0020037">
    <property type="term" value="F:heme binding"/>
    <property type="evidence" value="ECO:0007669"/>
    <property type="project" value="InterPro"/>
</dbReference>
<organism evidence="16 17">
    <name type="scientific">Grifola frondosa</name>
    <name type="common">Maitake</name>
    <name type="synonym">Polyporus frondosus</name>
    <dbReference type="NCBI Taxonomy" id="5627"/>
    <lineage>
        <taxon>Eukaryota</taxon>
        <taxon>Fungi</taxon>
        <taxon>Dikarya</taxon>
        <taxon>Basidiomycota</taxon>
        <taxon>Agaricomycotina</taxon>
        <taxon>Agaricomycetes</taxon>
        <taxon>Polyporales</taxon>
        <taxon>Grifolaceae</taxon>
        <taxon>Grifola</taxon>
    </lineage>
</organism>
<keyword evidence="11 14" id="KW-0503">Monooxygenase</keyword>
<comment type="pathway">
    <text evidence="3">Secondary metabolite biosynthesis.</text>
</comment>
<evidence type="ECO:0000256" key="2">
    <source>
        <dbReference type="ARBA" id="ARBA00004370"/>
    </source>
</evidence>
<keyword evidence="9 14" id="KW-0560">Oxidoreductase</keyword>
<evidence type="ECO:0000256" key="11">
    <source>
        <dbReference type="ARBA" id="ARBA00023033"/>
    </source>
</evidence>
<sequence length="467" mass="52246">MPFHRSILGSVLLLAGPIFRLTLGNKDVVVLNRGAKADELLSKRSAIYSSRPESIFAGKYESQGRRLVLLPYGAGLKRQRAAFHQMLQTRAVGAYEHYQDAGSLKLLYELWTRPDDVFLNVHCFAASLVFRLTYGRAPEEGDKDLKEVVEVNDNFVLQVPTGAHLVDALPILDWLPDWMSPWRAKALRMHEREMKLYQRLAGEVKGRLDAEDSECFAARLWEQQQKLELDDMSVAYLGGTAFEAGTGTTSDSILWFLAAVLLNPASIKPAQAELDIVVGDHLPTFGDFEALSYCTCMTKELLRWAPVVPGGIAHVLEKDDDFEGYSLKKDTILLPNIWGMHHDEELFPNAEKFDPTRFMRTDPQSLKTFDTLSEGGGGGCGHWAFGFGRRICPGRHLAAKSVWLAITRIAWAFDILPVLDTQGNPILPDRGKCTSGLSVTPERFPVKLVPRSPARVDTVRRLYEDTC</sequence>
<comment type="subcellular location">
    <subcellularLocation>
        <location evidence="2">Membrane</location>
    </subcellularLocation>
</comment>
<dbReference type="STRING" id="5627.A0A1C7LV42"/>
<evidence type="ECO:0000256" key="8">
    <source>
        <dbReference type="ARBA" id="ARBA00022989"/>
    </source>
</evidence>
<comment type="cofactor">
    <cofactor evidence="1 13">
        <name>heme</name>
        <dbReference type="ChEBI" id="CHEBI:30413"/>
    </cofactor>
</comment>
<evidence type="ECO:0000256" key="13">
    <source>
        <dbReference type="PIRSR" id="PIRSR602401-1"/>
    </source>
</evidence>
<dbReference type="OrthoDB" id="1055148at2759"/>
<dbReference type="GO" id="GO:0016020">
    <property type="term" value="C:membrane"/>
    <property type="evidence" value="ECO:0007669"/>
    <property type="project" value="UniProtKB-SubCell"/>
</dbReference>
<feature type="binding site" description="axial binding residue" evidence="13">
    <location>
        <position position="392"/>
    </location>
    <ligand>
        <name>heme</name>
        <dbReference type="ChEBI" id="CHEBI:30413"/>
    </ligand>
    <ligandPart>
        <name>Fe</name>
        <dbReference type="ChEBI" id="CHEBI:18248"/>
    </ligandPart>
</feature>
<evidence type="ECO:0000256" key="7">
    <source>
        <dbReference type="ARBA" id="ARBA00022723"/>
    </source>
</evidence>
<dbReference type="Pfam" id="PF00067">
    <property type="entry name" value="p450"/>
    <property type="match status" value="1"/>
</dbReference>
<dbReference type="EMBL" id="LUGG01000027">
    <property type="protein sequence ID" value="OBZ66704.1"/>
    <property type="molecule type" value="Genomic_DNA"/>
</dbReference>
<protein>
    <submittedName>
        <fullName evidence="16">Fumitremorgin C synthase</fullName>
    </submittedName>
</protein>